<proteinExistence type="predicted"/>
<gene>
    <name evidence="1" type="ORF">HXW94_13065</name>
</gene>
<dbReference type="RefSeq" id="WP_178367359.1">
    <property type="nucleotide sequence ID" value="NZ_JACADJ010000050.1"/>
</dbReference>
<sequence length="604" mass="69103">MIDDVLIDLLHAAQTFNALGNSFTKGSCLEKVELNYNAAVSRERSHFFTCRLETSKDILPVILIGQDTGLFEFVCHHDTGGKISIEGSFNQWGQDQEIDYTMHESADGMFSLFFDLNFQGLDLFAYRYALENRYLPDYRFQDICVHPEFGVCTIPDFKKQDIVSIRFILPESSRGEHLCELKVVKHPEWLLPIDHHLIFDSTNTCLTSMKICRKPQSGETSDGQILMKSPDSNLIFKVPVHRDTLSPPIHLIIDNFDIYYGKSVQAGDAIEVPIPLKTRGKGKLDISFFGNGVSGRYSLESDSGAEKDHKVLCRVETAYLSAGQARELLVRITSNSLVANTRKFDLYVHIELLHLHTFPVTALNWENTPLGEDRRQVVEFMRSDSLGPVENVSIEIPSGVKKLIRYERDTKLPHQIKFFFKSPTHDLESVLEDRIEIKAGSKDGKELTYLFPIRISTKSVEGGVEVLFNKGQRIRKVGNLSLKCWNAVTSEDSVRISRIHWQKGIYKRFTALKNEGKTKYPLVNPGDHAEFSFNLNRKRNLLFPKFFCETLKIDSNINGYNHIRHKLNILLLPIILSFPFVKVVGKLKIKKRKKVNDQRFIVIY</sequence>
<evidence type="ECO:0000313" key="2">
    <source>
        <dbReference type="Proteomes" id="UP000553343"/>
    </source>
</evidence>
<accession>A0A850SX55</accession>
<evidence type="ECO:0000313" key="1">
    <source>
        <dbReference type="EMBL" id="NWH05904.1"/>
    </source>
</evidence>
<name>A0A850SX55_9BACT</name>
<keyword evidence="2" id="KW-1185">Reference proteome</keyword>
<dbReference type="AlphaFoldDB" id="A0A850SX55"/>
<dbReference type="EMBL" id="JACADJ010000050">
    <property type="protein sequence ID" value="NWH05904.1"/>
    <property type="molecule type" value="Genomic_DNA"/>
</dbReference>
<protein>
    <submittedName>
        <fullName evidence="1">Uncharacterized protein</fullName>
    </submittedName>
</protein>
<dbReference type="Proteomes" id="UP000553343">
    <property type="component" value="Unassembled WGS sequence"/>
</dbReference>
<reference evidence="1 2" key="1">
    <citation type="submission" date="2020-06" db="EMBL/GenBank/DDBJ databases">
        <title>High-quality draft genome of sulfate reducer Desulfobacter latus type strain AcrS2 isolated from marine sediment.</title>
        <authorList>
            <person name="Hoppe M."/>
            <person name="Larsen C.K."/>
            <person name="Marshall I.P.G."/>
            <person name="Schramm A."/>
            <person name="Marietou A.G."/>
        </authorList>
    </citation>
    <scope>NUCLEOTIDE SEQUENCE [LARGE SCALE GENOMIC DNA]</scope>
    <source>
        <strain evidence="1 2">AcRS2</strain>
    </source>
</reference>
<comment type="caution">
    <text evidence="1">The sequence shown here is derived from an EMBL/GenBank/DDBJ whole genome shotgun (WGS) entry which is preliminary data.</text>
</comment>
<organism evidence="1 2">
    <name type="scientific">Desulfobacter latus</name>
    <dbReference type="NCBI Taxonomy" id="2292"/>
    <lineage>
        <taxon>Bacteria</taxon>
        <taxon>Pseudomonadati</taxon>
        <taxon>Thermodesulfobacteriota</taxon>
        <taxon>Desulfobacteria</taxon>
        <taxon>Desulfobacterales</taxon>
        <taxon>Desulfobacteraceae</taxon>
        <taxon>Desulfobacter</taxon>
    </lineage>
</organism>